<dbReference type="Proteomes" id="UP000001023">
    <property type="component" value="Chromosome"/>
</dbReference>
<name>Q5LQG4_RUEPO</name>
<dbReference type="EMBL" id="CP000031">
    <property type="protein sequence ID" value="AAV95776.1"/>
    <property type="molecule type" value="Genomic_DNA"/>
</dbReference>
<reference evidence="1 2" key="1">
    <citation type="journal article" date="2004" name="Nature">
        <title>Genome sequence of Silicibacter pomeroyi reveals adaptations to the marine environment.</title>
        <authorList>
            <person name="Moran M.A."/>
            <person name="Buchan A."/>
            <person name="Gonzalez J.M."/>
            <person name="Heidelberg J.F."/>
            <person name="Whitman W.B."/>
            <person name="Kiene R.P."/>
            <person name="Henriksen J.R."/>
            <person name="King G.M."/>
            <person name="Belas R."/>
            <person name="Fuqua C."/>
            <person name="Brinkac L."/>
            <person name="Lewis M."/>
            <person name="Johri S."/>
            <person name="Weaver B."/>
            <person name="Pai G."/>
            <person name="Eisen J.A."/>
            <person name="Rahe E."/>
            <person name="Sheldon W.M."/>
            <person name="Ye W."/>
            <person name="Miller T.R."/>
            <person name="Carlton J."/>
            <person name="Rasko D.A."/>
            <person name="Paulsen I.T."/>
            <person name="Ren Q."/>
            <person name="Daugherty S.C."/>
            <person name="Deboy R.T."/>
            <person name="Dodson R.J."/>
            <person name="Durkin A.S."/>
            <person name="Madupu R."/>
            <person name="Nelson W.C."/>
            <person name="Sullivan S.A."/>
            <person name="Rosovitz M.J."/>
            <person name="Haft D.H."/>
            <person name="Selengut J."/>
            <person name="Ward N."/>
        </authorList>
    </citation>
    <scope>NUCLEOTIDE SEQUENCE [LARGE SCALE GENOMIC DNA]</scope>
    <source>
        <strain evidence="2">ATCC 700808 / DSM 15171 / DSS-3</strain>
    </source>
</reference>
<dbReference type="PaxDb" id="246200-SPO2526"/>
<evidence type="ECO:0000313" key="1">
    <source>
        <dbReference type="EMBL" id="AAV95776.1"/>
    </source>
</evidence>
<dbReference type="KEGG" id="sil:SPO2526"/>
<accession>Q5LQG4</accession>
<keyword evidence="2" id="KW-1185">Reference proteome</keyword>
<gene>
    <name evidence="1" type="ordered locus">SPO2526</name>
</gene>
<organism evidence="1 2">
    <name type="scientific">Ruegeria pomeroyi (strain ATCC 700808 / DSM 15171 / DSS-3)</name>
    <name type="common">Silicibacter pomeroyi</name>
    <dbReference type="NCBI Taxonomy" id="246200"/>
    <lineage>
        <taxon>Bacteria</taxon>
        <taxon>Pseudomonadati</taxon>
        <taxon>Pseudomonadota</taxon>
        <taxon>Alphaproteobacteria</taxon>
        <taxon>Rhodobacterales</taxon>
        <taxon>Roseobacteraceae</taxon>
        <taxon>Ruegeria</taxon>
    </lineage>
</organism>
<dbReference type="HOGENOM" id="CLU_2755382_0_0_5"/>
<evidence type="ECO:0000313" key="2">
    <source>
        <dbReference type="Proteomes" id="UP000001023"/>
    </source>
</evidence>
<proteinExistence type="predicted"/>
<dbReference type="AlphaFoldDB" id="Q5LQG4"/>
<sequence length="70" mass="7803">MLCIPAGWEFGHDSHWFARIPERMRAVVSNGIVVFSRFAGAVGGDTSDHFVGQYLAPAQEERRLGRQCNP</sequence>
<protein>
    <submittedName>
        <fullName evidence="1">Uncharacterized protein</fullName>
    </submittedName>
</protein>
<reference evidence="1 2" key="2">
    <citation type="journal article" date="2014" name="Stand. Genomic Sci.">
        <title>An updated genome annotation for the model marine bacterium Ruegeria pomeroyi DSS-3.</title>
        <authorList>
            <person name="Rivers A.R."/>
            <person name="Smith C.B."/>
            <person name="Moran M.A."/>
        </authorList>
    </citation>
    <scope>GENOME REANNOTATION</scope>
    <source>
        <strain evidence="2">ATCC 700808 / DSM 15171 / DSS-3</strain>
    </source>
</reference>